<dbReference type="EMBL" id="JRPN01000024">
    <property type="protein sequence ID" value="KGT75813.1"/>
    <property type="molecule type" value="Genomic_DNA"/>
</dbReference>
<organism evidence="1 2">
    <name type="scientific">Bradyrhizobium japonicum</name>
    <dbReference type="NCBI Taxonomy" id="375"/>
    <lineage>
        <taxon>Bacteria</taxon>
        <taxon>Pseudomonadati</taxon>
        <taxon>Pseudomonadota</taxon>
        <taxon>Alphaproteobacteria</taxon>
        <taxon>Hyphomicrobiales</taxon>
        <taxon>Nitrobacteraceae</taxon>
        <taxon>Bradyrhizobium</taxon>
    </lineage>
</organism>
<dbReference type="AlphaFoldDB" id="A0A0A3YQ44"/>
<protein>
    <submittedName>
        <fullName evidence="1">Uncharacterized protein</fullName>
    </submittedName>
</protein>
<evidence type="ECO:0000313" key="1">
    <source>
        <dbReference type="EMBL" id="KGT75813.1"/>
    </source>
</evidence>
<reference evidence="1 2" key="1">
    <citation type="submission" date="2014-09" db="EMBL/GenBank/DDBJ databases">
        <title>Draft genome of Bradyrhizobium japonicum Is-34.</title>
        <authorList>
            <person name="Tsurumaru H."/>
            <person name="Yamakawa T."/>
            <person name="Hashimoto S."/>
            <person name="Okizaki K."/>
            <person name="Kanesaki Y."/>
            <person name="Yoshikawa H."/>
            <person name="Yajima S."/>
        </authorList>
    </citation>
    <scope>NUCLEOTIDE SEQUENCE [LARGE SCALE GENOMIC DNA]</scope>
    <source>
        <strain evidence="1 2">Is-34</strain>
    </source>
</reference>
<dbReference type="Proteomes" id="UP000030377">
    <property type="component" value="Unassembled WGS sequence"/>
</dbReference>
<evidence type="ECO:0000313" key="2">
    <source>
        <dbReference type="Proteomes" id="UP000030377"/>
    </source>
</evidence>
<proteinExistence type="predicted"/>
<name>A0A0A3YQ44_BRAJP</name>
<comment type="caution">
    <text evidence="1">The sequence shown here is derived from an EMBL/GenBank/DDBJ whole genome shotgun (WGS) entry which is preliminary data.</text>
</comment>
<accession>A0A0A3YQ44</accession>
<sequence>MTDGGAAVTMNIDLPRHASDKVTRALKDVLQLTNDPGERLRICLLASGVCVGGAGQALAQSAKRDGEHVSELDAKLEIVKLLGILVSQGADGVWKYLEEGK</sequence>
<gene>
    <name evidence="1" type="ORF">MA20_31990</name>
</gene>